<dbReference type="PANTHER" id="PTHR11820">
    <property type="entry name" value="ACYLPYRUVASE"/>
    <property type="match status" value="1"/>
</dbReference>
<dbReference type="InterPro" id="IPR036663">
    <property type="entry name" value="Fumarylacetoacetase_C_sf"/>
</dbReference>
<accession>A0A1W6ZT95</accession>
<dbReference type="OrthoDB" id="9780293at2"/>
<dbReference type="Pfam" id="PF01557">
    <property type="entry name" value="FAA_hydrolase"/>
    <property type="match status" value="1"/>
</dbReference>
<dbReference type="RefSeq" id="WP_086088950.1">
    <property type="nucleotide sequence ID" value="NZ_CP021112.1"/>
</dbReference>
<proteinExistence type="predicted"/>
<dbReference type="SUPFAM" id="SSF56529">
    <property type="entry name" value="FAH"/>
    <property type="match status" value="1"/>
</dbReference>
<gene>
    <name evidence="1" type="ORF">CAK95_16825</name>
</gene>
<dbReference type="PANTHER" id="PTHR11820:SF112">
    <property type="entry name" value="FUMARYLACETOACETATE HYDROLASE FAMILY PROTEIN (AFU_ORTHOLOGUE AFUA_1G02370)-RELATED"/>
    <property type="match status" value="1"/>
</dbReference>
<name>A0A1W6ZT95_9HYPH</name>
<dbReference type="Gene3D" id="3.90.850.10">
    <property type="entry name" value="Fumarylacetoacetase-like, C-terminal domain"/>
    <property type="match status" value="1"/>
</dbReference>
<protein>
    <submittedName>
        <fullName evidence="1">2-hydroxyhepta-2,4-diene-1,7-dioate isomerase</fullName>
    </submittedName>
</protein>
<sequence length="283" mass="30883">MRICRFNDNRVGLVRDDHVYDVTAALSELGTFSYPLPRFDPMIAQLPKLMPLFEEIAKTATPIKLSSVKLLSPVANPGKIVAAPVNYQAHLDEAIAEKETFSRHHVRQIHETGLFLKSTSSVVGPGEGVELRFPDRRSDHEIELGVVIGKAATNVSAANALDIVAGYLIGLDMTVRGPEERSLRKSVDTYTVLGPWFVTADELSDPSNLSFELSVNGEVRQSANTRDLVIDTPGLIEFASKFYTLEVGDILLTGTPEGVGPVKPGDRISATIERIGSMDVEVR</sequence>
<reference evidence="1 2" key="1">
    <citation type="submission" date="2017-05" db="EMBL/GenBank/DDBJ databases">
        <title>Full genome sequence of Pseudorhodoplanes sinuspersici.</title>
        <authorList>
            <person name="Dastgheib S.M.M."/>
            <person name="Shavandi M."/>
            <person name="Tirandaz H."/>
        </authorList>
    </citation>
    <scope>NUCLEOTIDE SEQUENCE [LARGE SCALE GENOMIC DNA]</scope>
    <source>
        <strain evidence="1 2">RIPI110</strain>
    </source>
</reference>
<dbReference type="Proteomes" id="UP000194137">
    <property type="component" value="Chromosome"/>
</dbReference>
<evidence type="ECO:0000313" key="2">
    <source>
        <dbReference type="Proteomes" id="UP000194137"/>
    </source>
</evidence>
<dbReference type="EMBL" id="CP021112">
    <property type="protein sequence ID" value="ARQ00553.1"/>
    <property type="molecule type" value="Genomic_DNA"/>
</dbReference>
<dbReference type="STRING" id="1235591.CAK95_16825"/>
<dbReference type="KEGG" id="psin:CAK95_16825"/>
<dbReference type="GO" id="GO:0016853">
    <property type="term" value="F:isomerase activity"/>
    <property type="evidence" value="ECO:0007669"/>
    <property type="project" value="UniProtKB-KW"/>
</dbReference>
<dbReference type="InterPro" id="IPR011234">
    <property type="entry name" value="Fumarylacetoacetase-like_C"/>
</dbReference>
<keyword evidence="1" id="KW-0413">Isomerase</keyword>
<evidence type="ECO:0000313" key="1">
    <source>
        <dbReference type="EMBL" id="ARQ00553.1"/>
    </source>
</evidence>
<organism evidence="1 2">
    <name type="scientific">Pseudorhodoplanes sinuspersici</name>
    <dbReference type="NCBI Taxonomy" id="1235591"/>
    <lineage>
        <taxon>Bacteria</taxon>
        <taxon>Pseudomonadati</taxon>
        <taxon>Pseudomonadota</taxon>
        <taxon>Alphaproteobacteria</taxon>
        <taxon>Hyphomicrobiales</taxon>
        <taxon>Pseudorhodoplanes</taxon>
    </lineage>
</organism>
<keyword evidence="2" id="KW-1185">Reference proteome</keyword>
<dbReference type="AlphaFoldDB" id="A0A1W6ZT95"/>